<dbReference type="GO" id="GO:0016603">
    <property type="term" value="F:glutaminyl-peptide cyclotransferase activity"/>
    <property type="evidence" value="ECO:0007669"/>
    <property type="project" value="TreeGrafter"/>
</dbReference>
<organism evidence="4 5">
    <name type="scientific">Phocaeicola massiliensis B84634 = Timone 84634 = DSM 17679 = JCM 13223</name>
    <dbReference type="NCBI Taxonomy" id="1121098"/>
    <lineage>
        <taxon>Bacteria</taxon>
        <taxon>Pseudomonadati</taxon>
        <taxon>Bacteroidota</taxon>
        <taxon>Bacteroidia</taxon>
        <taxon>Bacteroidales</taxon>
        <taxon>Bacteroidaceae</taxon>
        <taxon>Phocaeicola</taxon>
    </lineage>
</organism>
<dbReference type="PATRIC" id="fig|1121098.3.peg.2774"/>
<dbReference type="GeneID" id="60061359"/>
<dbReference type="Pfam" id="PF04389">
    <property type="entry name" value="Peptidase_M28"/>
    <property type="match status" value="1"/>
</dbReference>
<accession>U6RB47</accession>
<dbReference type="CDD" id="cd08656">
    <property type="entry name" value="M28_like"/>
    <property type="match status" value="1"/>
</dbReference>
<sequence length="334" mass="37702">MKNKNILTILFLMLVLTVISCGNSNKKSDRIDAVEKEVVKAPEFNADSAYAYVGAQADFGPRVPNTKAHEECGEYLAQQLEKFGAKVYNQRADLIAWDGTILKARNIIGAYKPESKKRIMLCAHWDSRPYADNDPDPKNHHTHILGVNDGASGVGVLLEIARQIQQKEPALGIDIIFFDAEDYGTPEFYTGQPKQDTWCLGSQFWARTPHVQNYNARYGILLDMVGGKDATFYYEGYSSETARSEMKKIWKKAHELGYGKYFVKADGIPVTDDHLYVHQLARIPCVDIINYDANNERSSFGSTWHTINDTMDNIDRNTLKAVGQTVMDVIYNEK</sequence>
<dbReference type="PANTHER" id="PTHR12283">
    <property type="entry name" value="GLUTAMINYL-PEPTIDE CYCLOTRANSFERASE"/>
    <property type="match status" value="1"/>
</dbReference>
<keyword evidence="5" id="KW-1185">Reference proteome</keyword>
<dbReference type="HOGENOM" id="CLU_045003_2_0_10"/>
<dbReference type="PANTHER" id="PTHR12283:SF6">
    <property type="entry name" value="GLUTAMINYL-PEPTIDE CYCLOTRANSFERASE-RELATED"/>
    <property type="match status" value="1"/>
</dbReference>
<keyword evidence="2" id="KW-0012">Acyltransferase</keyword>
<dbReference type="EMBL" id="AQHY01000029">
    <property type="protein sequence ID" value="EOA53864.1"/>
    <property type="molecule type" value="Genomic_DNA"/>
</dbReference>
<gene>
    <name evidence="4" type="ORF">HMPREF1534_02742</name>
</gene>
<dbReference type="Gene3D" id="3.40.630.10">
    <property type="entry name" value="Zn peptidases"/>
    <property type="match status" value="1"/>
</dbReference>
<evidence type="ECO:0000256" key="2">
    <source>
        <dbReference type="ARBA" id="ARBA00023315"/>
    </source>
</evidence>
<evidence type="ECO:0000313" key="4">
    <source>
        <dbReference type="EMBL" id="EOA53864.1"/>
    </source>
</evidence>
<dbReference type="GO" id="GO:0008270">
    <property type="term" value="F:zinc ion binding"/>
    <property type="evidence" value="ECO:0007669"/>
    <property type="project" value="TreeGrafter"/>
</dbReference>
<feature type="domain" description="Peptidase M28" evidence="3">
    <location>
        <begin position="106"/>
        <end position="329"/>
    </location>
</feature>
<proteinExistence type="predicted"/>
<keyword evidence="1" id="KW-0808">Transferase</keyword>
<dbReference type="eggNOG" id="COG2234">
    <property type="taxonomic scope" value="Bacteria"/>
</dbReference>
<evidence type="ECO:0000256" key="1">
    <source>
        <dbReference type="ARBA" id="ARBA00022679"/>
    </source>
</evidence>
<dbReference type="AlphaFoldDB" id="U6RB47"/>
<dbReference type="OrthoDB" id="9773494at2"/>
<dbReference type="PROSITE" id="PS51257">
    <property type="entry name" value="PROKAR_LIPOPROTEIN"/>
    <property type="match status" value="1"/>
</dbReference>
<comment type="caution">
    <text evidence="4">The sequence shown here is derived from an EMBL/GenBank/DDBJ whole genome shotgun (WGS) entry which is preliminary data.</text>
</comment>
<dbReference type="InterPro" id="IPR040234">
    <property type="entry name" value="QC/QCL"/>
</dbReference>
<dbReference type="SUPFAM" id="SSF53187">
    <property type="entry name" value="Zn-dependent exopeptidases"/>
    <property type="match status" value="1"/>
</dbReference>
<evidence type="ECO:0000259" key="3">
    <source>
        <dbReference type="Pfam" id="PF04389"/>
    </source>
</evidence>
<reference evidence="4 5" key="1">
    <citation type="submission" date="2013-04" db="EMBL/GenBank/DDBJ databases">
        <title>The Genome Sequence of Bacteroides massiliensis DSM 17679.</title>
        <authorList>
            <consortium name="The Broad Institute Genomics Platform"/>
            <person name="Earl A."/>
            <person name="Ward D."/>
            <person name="Feldgarden M."/>
            <person name="Gevers D."/>
            <person name="Martens E."/>
            <person name="Fenner L."/>
            <person name="Roux V."/>
            <person name="Mallet M.N."/>
            <person name="Raoult D."/>
            <person name="Walker B."/>
            <person name="Young S."/>
            <person name="Zeng Q."/>
            <person name="Gargeya S."/>
            <person name="Fitzgerald M."/>
            <person name="Haas B."/>
            <person name="Abouelleil A."/>
            <person name="Allen A.W."/>
            <person name="Alvarado L."/>
            <person name="Arachchi H.M."/>
            <person name="Berlin A.M."/>
            <person name="Chapman S.B."/>
            <person name="Gainer-Dewar J."/>
            <person name="Goldberg J."/>
            <person name="Griggs A."/>
            <person name="Gujja S."/>
            <person name="Hansen M."/>
            <person name="Howarth C."/>
            <person name="Imamovic A."/>
            <person name="Ireland A."/>
            <person name="Larimer J."/>
            <person name="McCowan C."/>
            <person name="Murphy C."/>
            <person name="Pearson M."/>
            <person name="Poon T.W."/>
            <person name="Priest M."/>
            <person name="Roberts A."/>
            <person name="Saif S."/>
            <person name="Shea T."/>
            <person name="Sisk P."/>
            <person name="Sykes S."/>
            <person name="Wortman J."/>
            <person name="Nusbaum C."/>
            <person name="Birren B."/>
        </authorList>
    </citation>
    <scope>NUCLEOTIDE SEQUENCE [LARGE SCALE GENOMIC DNA]</scope>
    <source>
        <strain evidence="5">B84634 / Timone 84634 / DSM 17679 / JCM 13223</strain>
    </source>
</reference>
<name>U6RB47_9BACT</name>
<dbReference type="RefSeq" id="WP_005942341.1">
    <property type="nucleotide sequence ID" value="NZ_KB890341.1"/>
</dbReference>
<dbReference type="InterPro" id="IPR007484">
    <property type="entry name" value="Peptidase_M28"/>
</dbReference>
<protein>
    <recommendedName>
        <fullName evidence="3">Peptidase M28 domain-containing protein</fullName>
    </recommendedName>
</protein>
<dbReference type="STRING" id="1121098.HMPREF1534_02742"/>
<evidence type="ECO:0000313" key="5">
    <source>
        <dbReference type="Proteomes" id="UP000017831"/>
    </source>
</evidence>
<dbReference type="Proteomes" id="UP000017831">
    <property type="component" value="Unassembled WGS sequence"/>
</dbReference>